<gene>
    <name evidence="1" type="ORF">ACCO45_000900</name>
</gene>
<protein>
    <submittedName>
        <fullName evidence="1">Uncharacterized protein</fullName>
    </submittedName>
</protein>
<organism evidence="1 2">
    <name type="scientific">Purpureocillium lilacinum</name>
    <name type="common">Paecilomyces lilacinus</name>
    <dbReference type="NCBI Taxonomy" id="33203"/>
    <lineage>
        <taxon>Eukaryota</taxon>
        <taxon>Fungi</taxon>
        <taxon>Dikarya</taxon>
        <taxon>Ascomycota</taxon>
        <taxon>Pezizomycotina</taxon>
        <taxon>Sordariomycetes</taxon>
        <taxon>Hypocreomycetidae</taxon>
        <taxon>Hypocreales</taxon>
        <taxon>Ophiocordycipitaceae</taxon>
        <taxon>Purpureocillium</taxon>
    </lineage>
</organism>
<dbReference type="Proteomes" id="UP001638806">
    <property type="component" value="Unassembled WGS sequence"/>
</dbReference>
<comment type="caution">
    <text evidence="1">The sequence shown here is derived from an EMBL/GenBank/DDBJ whole genome shotgun (WGS) entry which is preliminary data.</text>
</comment>
<name>A0ACC4E8C2_PURLI</name>
<keyword evidence="2" id="KW-1185">Reference proteome</keyword>
<evidence type="ECO:0000313" key="1">
    <source>
        <dbReference type="EMBL" id="KAL3963896.1"/>
    </source>
</evidence>
<reference evidence="1" key="1">
    <citation type="submission" date="2024-12" db="EMBL/GenBank/DDBJ databases">
        <title>Comparative genomics and development of molecular markers within Purpureocillium lilacinum and among Purpureocillium species.</title>
        <authorList>
            <person name="Yeh Z.-Y."/>
            <person name="Ni N.-T."/>
            <person name="Lo P.-H."/>
            <person name="Mushyakhwo K."/>
            <person name="Lin C.-F."/>
            <person name="Nai Y.-S."/>
        </authorList>
    </citation>
    <scope>NUCLEOTIDE SEQUENCE</scope>
    <source>
        <strain evidence="1">NCHU-NPUST-175</strain>
    </source>
</reference>
<sequence length="135" mass="14808">MHTERNTTHKGSQREPARVWCSSPIARYGRQGTDATGHGKVVCVSSLSTLASRSAEDDAVRRPCWAEMKQPNPLRQMTPDGIQPVLRAFAANRGLSIHLYEPAGTQYAPFPSAATLLLDPAGFRPLDRQTVVPQK</sequence>
<accession>A0ACC4E8C2</accession>
<proteinExistence type="predicted"/>
<evidence type="ECO:0000313" key="2">
    <source>
        <dbReference type="Proteomes" id="UP001638806"/>
    </source>
</evidence>
<dbReference type="EMBL" id="JBGNUJ010000002">
    <property type="protein sequence ID" value="KAL3963896.1"/>
    <property type="molecule type" value="Genomic_DNA"/>
</dbReference>